<dbReference type="Gene3D" id="1.25.10.10">
    <property type="entry name" value="Leucine-rich Repeat Variant"/>
    <property type="match status" value="2"/>
</dbReference>
<dbReference type="SUPFAM" id="SSF48371">
    <property type="entry name" value="ARM repeat"/>
    <property type="match status" value="1"/>
</dbReference>
<evidence type="ECO:0000313" key="1">
    <source>
        <dbReference type="EMBL" id="SVA30454.1"/>
    </source>
</evidence>
<dbReference type="EMBL" id="UINC01006928">
    <property type="protein sequence ID" value="SVA30454.1"/>
    <property type="molecule type" value="Genomic_DNA"/>
</dbReference>
<name>A0A381UR90_9ZZZZ</name>
<reference evidence="1" key="1">
    <citation type="submission" date="2018-05" db="EMBL/GenBank/DDBJ databases">
        <authorList>
            <person name="Lanie J.A."/>
            <person name="Ng W.-L."/>
            <person name="Kazmierczak K.M."/>
            <person name="Andrzejewski T.M."/>
            <person name="Davidsen T.M."/>
            <person name="Wayne K.J."/>
            <person name="Tettelin H."/>
            <person name="Glass J.I."/>
            <person name="Rusch D."/>
            <person name="Podicherti R."/>
            <person name="Tsui H.-C.T."/>
            <person name="Winkler M.E."/>
        </authorList>
    </citation>
    <scope>NUCLEOTIDE SEQUENCE</scope>
</reference>
<dbReference type="InterPro" id="IPR004155">
    <property type="entry name" value="PBS_lyase_HEAT"/>
</dbReference>
<protein>
    <recommendedName>
        <fullName evidence="2">HEAT repeat domain-containing protein</fullName>
    </recommendedName>
</protein>
<dbReference type="SMART" id="SM00567">
    <property type="entry name" value="EZ_HEAT"/>
    <property type="match status" value="3"/>
</dbReference>
<dbReference type="PROSITE" id="PS51257">
    <property type="entry name" value="PROKAR_LIPOPROTEIN"/>
    <property type="match status" value="1"/>
</dbReference>
<dbReference type="AlphaFoldDB" id="A0A381UR90"/>
<accession>A0A381UR90</accession>
<dbReference type="InterPro" id="IPR016024">
    <property type="entry name" value="ARM-type_fold"/>
</dbReference>
<organism evidence="1">
    <name type="scientific">marine metagenome</name>
    <dbReference type="NCBI Taxonomy" id="408172"/>
    <lineage>
        <taxon>unclassified sequences</taxon>
        <taxon>metagenomes</taxon>
        <taxon>ecological metagenomes</taxon>
    </lineage>
</organism>
<dbReference type="InterPro" id="IPR011989">
    <property type="entry name" value="ARM-like"/>
</dbReference>
<gene>
    <name evidence="1" type="ORF">METZ01_LOCUS83308</name>
</gene>
<proteinExistence type="predicted"/>
<sequence length="285" mass="31810">MRAIRKNIAWIMLIMLFAVGCSSIEKAESLYRQGEKQEALEMAISLLDDDSPKVRLRAVKLIGSIGGPQAGPALHERIVETDARVLREVVRNLGKVKYEPAIEDLADMATESNSDMLRALADAFRGYGKPAIDVIVSRYDSSNQSGIRAAYKELLIAVGPEIADSISKLLKGRSFFENRDTFEILRQIKNPRVATLMMPYLADEEVAEQVVEAMRNLGSNAIEATITSLQKQKKSGDLLVTERLIRILGLLKAKQGIEMLESYSQHDSERIRNAVEQSLFQIRGF</sequence>
<dbReference type="Pfam" id="PF13646">
    <property type="entry name" value="HEAT_2"/>
    <property type="match status" value="1"/>
</dbReference>
<evidence type="ECO:0008006" key="2">
    <source>
        <dbReference type="Google" id="ProtNLM"/>
    </source>
</evidence>